<dbReference type="UniPathway" id="UPA00031">
    <property type="reaction ID" value="UER00013"/>
</dbReference>
<sequence length="258" mass="29712">MGYYDQHMHTHFSPDSAESFENYLEQTDGLLVTTEHLDFHDAYNGGVDTVLDYATYRDKIDALNTIHDGRIRCGIEVGYTPESHAQITAYLEGKAFDVILLSVHQNGRYDYLQPIIDEMDPKAVMKEYFELCTQAVRQVDGANVFAHFDYGIRRLPVTVDDLREFEPLLKGLLDEIMAKEMALELNTRSMYEYNNADLYRYMIGLYLEMGGTRFSLGSDAHSIQKYRYHFDDAIALLKDLGVHELTLFKNQVGYTEPI</sequence>
<evidence type="ECO:0000313" key="9">
    <source>
        <dbReference type="EMBL" id="MPM34608.1"/>
    </source>
</evidence>
<dbReference type="EMBL" id="VSSQ01007024">
    <property type="protein sequence ID" value="MPM34608.1"/>
    <property type="molecule type" value="Genomic_DNA"/>
</dbReference>
<comment type="catalytic activity">
    <reaction evidence="7">
        <text>L-histidinol phosphate + H2O = L-histidinol + phosphate</text>
        <dbReference type="Rhea" id="RHEA:14465"/>
        <dbReference type="ChEBI" id="CHEBI:15377"/>
        <dbReference type="ChEBI" id="CHEBI:43474"/>
        <dbReference type="ChEBI" id="CHEBI:57699"/>
        <dbReference type="ChEBI" id="CHEBI:57980"/>
        <dbReference type="EC" id="3.1.3.15"/>
    </reaction>
</comment>
<evidence type="ECO:0000259" key="8">
    <source>
        <dbReference type="Pfam" id="PF02811"/>
    </source>
</evidence>
<dbReference type="Pfam" id="PF02811">
    <property type="entry name" value="PHP"/>
    <property type="match status" value="1"/>
</dbReference>
<dbReference type="EC" id="3.1.3.15" evidence="3"/>
<proteinExistence type="inferred from homology"/>
<evidence type="ECO:0000256" key="6">
    <source>
        <dbReference type="ARBA" id="ARBA00023102"/>
    </source>
</evidence>
<dbReference type="GO" id="GO:0005737">
    <property type="term" value="C:cytoplasm"/>
    <property type="evidence" value="ECO:0007669"/>
    <property type="project" value="TreeGrafter"/>
</dbReference>
<feature type="domain" description="PHP" evidence="8">
    <location>
        <begin position="5"/>
        <end position="187"/>
    </location>
</feature>
<protein>
    <recommendedName>
        <fullName evidence="3">histidinol-phosphatase</fullName>
        <ecNumber evidence="3">3.1.3.15</ecNumber>
    </recommendedName>
</protein>
<organism evidence="9">
    <name type="scientific">bioreactor metagenome</name>
    <dbReference type="NCBI Taxonomy" id="1076179"/>
    <lineage>
        <taxon>unclassified sequences</taxon>
        <taxon>metagenomes</taxon>
        <taxon>ecological metagenomes</taxon>
    </lineage>
</organism>
<dbReference type="GO" id="GO:0000105">
    <property type="term" value="P:L-histidine biosynthetic process"/>
    <property type="evidence" value="ECO:0007669"/>
    <property type="project" value="UniProtKB-UniPathway"/>
</dbReference>
<dbReference type="InterPro" id="IPR010140">
    <property type="entry name" value="Histidinol_P_phosphatase_HisJ"/>
</dbReference>
<reference evidence="9" key="1">
    <citation type="submission" date="2019-08" db="EMBL/GenBank/DDBJ databases">
        <authorList>
            <person name="Kucharzyk K."/>
            <person name="Murdoch R.W."/>
            <person name="Higgins S."/>
            <person name="Loffler F."/>
        </authorList>
    </citation>
    <scope>NUCLEOTIDE SEQUENCE</scope>
</reference>
<dbReference type="InterPro" id="IPR004013">
    <property type="entry name" value="PHP_dom"/>
</dbReference>
<dbReference type="GO" id="GO:0004401">
    <property type="term" value="F:histidinol-phosphatase activity"/>
    <property type="evidence" value="ECO:0007669"/>
    <property type="project" value="UniProtKB-EC"/>
</dbReference>
<dbReference type="PANTHER" id="PTHR21039:SF0">
    <property type="entry name" value="HISTIDINOL-PHOSPHATASE"/>
    <property type="match status" value="1"/>
</dbReference>
<dbReference type="Gene3D" id="3.20.20.140">
    <property type="entry name" value="Metal-dependent hydrolases"/>
    <property type="match status" value="1"/>
</dbReference>
<keyword evidence="5 9" id="KW-0378">Hydrolase</keyword>
<keyword evidence="6" id="KW-0368">Histidine biosynthesis</keyword>
<dbReference type="AlphaFoldDB" id="A0A644Z2V6"/>
<evidence type="ECO:0000256" key="4">
    <source>
        <dbReference type="ARBA" id="ARBA00022605"/>
    </source>
</evidence>
<dbReference type="InterPro" id="IPR016195">
    <property type="entry name" value="Pol/histidinol_Pase-like"/>
</dbReference>
<evidence type="ECO:0000256" key="7">
    <source>
        <dbReference type="ARBA" id="ARBA00049158"/>
    </source>
</evidence>
<dbReference type="NCBIfam" id="NF005597">
    <property type="entry name" value="PRK07329.1"/>
    <property type="match status" value="1"/>
</dbReference>
<keyword evidence="4" id="KW-0028">Amino-acid biosynthesis</keyword>
<comment type="pathway">
    <text evidence="1">Amino-acid biosynthesis; L-histidine biosynthesis; L-histidine from 5-phospho-alpha-D-ribose 1-diphosphate: step 8/9.</text>
</comment>
<dbReference type="PANTHER" id="PTHR21039">
    <property type="entry name" value="HISTIDINOL PHOSPHATASE-RELATED"/>
    <property type="match status" value="1"/>
</dbReference>
<comment type="similarity">
    <text evidence="2">Belongs to the PHP hydrolase family. HisK subfamily.</text>
</comment>
<comment type="caution">
    <text evidence="9">The sequence shown here is derived from an EMBL/GenBank/DDBJ whole genome shotgun (WGS) entry which is preliminary data.</text>
</comment>
<evidence type="ECO:0000256" key="3">
    <source>
        <dbReference type="ARBA" id="ARBA00013085"/>
    </source>
</evidence>
<dbReference type="SUPFAM" id="SSF89550">
    <property type="entry name" value="PHP domain-like"/>
    <property type="match status" value="1"/>
</dbReference>
<gene>
    <name evidence="9" type="primary">hisK_15</name>
    <name evidence="9" type="ORF">SDC9_81194</name>
</gene>
<name>A0A644Z2V6_9ZZZZ</name>
<evidence type="ECO:0000256" key="1">
    <source>
        <dbReference type="ARBA" id="ARBA00004970"/>
    </source>
</evidence>
<accession>A0A644Z2V6</accession>
<evidence type="ECO:0000256" key="2">
    <source>
        <dbReference type="ARBA" id="ARBA00009152"/>
    </source>
</evidence>
<evidence type="ECO:0000256" key="5">
    <source>
        <dbReference type="ARBA" id="ARBA00022801"/>
    </source>
</evidence>